<dbReference type="SUPFAM" id="SSF47027">
    <property type="entry name" value="Acyl-CoA binding protein"/>
    <property type="match status" value="1"/>
</dbReference>
<keyword evidence="5" id="KW-0812">Transmembrane</keyword>
<evidence type="ECO:0000256" key="1">
    <source>
        <dbReference type="ARBA" id="ARBA00004167"/>
    </source>
</evidence>
<dbReference type="FunFam" id="1.20.80.10:FF:000010">
    <property type="entry name" value="Acyl-CoA-binding domain-containing protein 5"/>
    <property type="match status" value="1"/>
</dbReference>
<protein>
    <submittedName>
        <fullName evidence="8">LOW QUALITY PROTEIN: acyl-CoA-binding domain-containing protein 4</fullName>
    </submittedName>
</protein>
<feature type="compositionally biased region" description="Basic and acidic residues" evidence="4">
    <location>
        <begin position="273"/>
        <end position="282"/>
    </location>
</feature>
<dbReference type="InParanoid" id="A0A6J2VDT4"/>
<name>A0A6J2VDT4_CHACN</name>
<dbReference type="GO" id="GO:0016020">
    <property type="term" value="C:membrane"/>
    <property type="evidence" value="ECO:0007669"/>
    <property type="project" value="UniProtKB-SubCell"/>
</dbReference>
<dbReference type="InterPro" id="IPR014352">
    <property type="entry name" value="FERM/acyl-CoA-bd_prot_sf"/>
</dbReference>
<evidence type="ECO:0000256" key="3">
    <source>
        <dbReference type="ARBA" id="ARBA00023121"/>
    </source>
</evidence>
<evidence type="ECO:0000259" key="6">
    <source>
        <dbReference type="PROSITE" id="PS51228"/>
    </source>
</evidence>
<dbReference type="GeneID" id="115811760"/>
<comment type="subcellular location">
    <subcellularLocation>
        <location evidence="1">Membrane</location>
        <topology evidence="1">Single-pass membrane protein</topology>
    </subcellularLocation>
</comment>
<dbReference type="GO" id="GO:0000062">
    <property type="term" value="F:fatty-acyl-CoA binding"/>
    <property type="evidence" value="ECO:0007669"/>
    <property type="project" value="InterPro"/>
</dbReference>
<dbReference type="RefSeq" id="XP_030629963.1">
    <property type="nucleotide sequence ID" value="XM_030774103.1"/>
</dbReference>
<dbReference type="InterPro" id="IPR000582">
    <property type="entry name" value="Acyl-CoA-binding_protein"/>
</dbReference>
<dbReference type="Proteomes" id="UP000504632">
    <property type="component" value="Chromosome 5"/>
</dbReference>
<reference evidence="8" key="1">
    <citation type="submission" date="2025-08" db="UniProtKB">
        <authorList>
            <consortium name="RefSeq"/>
        </authorList>
    </citation>
    <scope>IDENTIFICATION</scope>
</reference>
<accession>A0A6J2VDT4</accession>
<feature type="compositionally biased region" description="Basic and acidic residues" evidence="4">
    <location>
        <begin position="154"/>
        <end position="177"/>
    </location>
</feature>
<gene>
    <name evidence="8" type="primary">acbd4</name>
</gene>
<dbReference type="PANTHER" id="PTHR23310:SF53">
    <property type="entry name" value="ACYL-COA-BINDING DOMAIN-CONTAINING PROTEIN 4"/>
    <property type="match status" value="1"/>
</dbReference>
<evidence type="ECO:0000256" key="4">
    <source>
        <dbReference type="SAM" id="MobiDB-lite"/>
    </source>
</evidence>
<dbReference type="PROSITE" id="PS51228">
    <property type="entry name" value="ACB_2"/>
    <property type="match status" value="1"/>
</dbReference>
<keyword evidence="5" id="KW-0472">Membrane</keyword>
<dbReference type="InterPro" id="IPR035984">
    <property type="entry name" value="Acyl-CoA-binding_sf"/>
</dbReference>
<dbReference type="Gene3D" id="1.20.80.10">
    <property type="match status" value="1"/>
</dbReference>
<dbReference type="GO" id="GO:0006631">
    <property type="term" value="P:fatty acid metabolic process"/>
    <property type="evidence" value="ECO:0007669"/>
    <property type="project" value="TreeGrafter"/>
</dbReference>
<evidence type="ECO:0000256" key="2">
    <source>
        <dbReference type="ARBA" id="ARBA00023054"/>
    </source>
</evidence>
<sequence length="379" mass="42968">MPGLTVTESEECQKRFQAAVDVIHNLPKNGYYRPSYEVMLRFYGLYKQAVCGPCTTSRPGFWDPVGRYKWDAWNQLGDMSKESAMAEYVEEMKKVAQEVIDTMPMNEKTASFFHYFEPLYLVIHDMPRPPEELLSRRADVNDNEQMVSPAESEVEQRNQEETVHEQEGTERIPHSESADLSPSEGLVLTSDSESEIYCDTVEQLDNIKVIQVGAGKGGEGAENGRGHPSRRRETGREGMRQGWREPQGGMPHRSARRAERSALGGEGGGGGDDSERGGERLQDAEVVQQQIVLALRRLREDMHSVMERLEVVEGLAAANAQNSEWRSRLQLVPPEAEEESWWPFDVSGRMMLLLLVWPFIAQGLVFLLQWRKKKSHVSS</sequence>
<evidence type="ECO:0000313" key="8">
    <source>
        <dbReference type="RefSeq" id="XP_030629963.1"/>
    </source>
</evidence>
<dbReference type="OrthoDB" id="71307at2759"/>
<keyword evidence="2" id="KW-0175">Coiled coil</keyword>
<feature type="compositionally biased region" description="Gly residues" evidence="4">
    <location>
        <begin position="214"/>
        <end position="223"/>
    </location>
</feature>
<evidence type="ECO:0000256" key="5">
    <source>
        <dbReference type="SAM" id="Phobius"/>
    </source>
</evidence>
<feature type="region of interest" description="Disordered" evidence="4">
    <location>
        <begin position="138"/>
        <end position="187"/>
    </location>
</feature>
<proteinExistence type="predicted"/>
<feature type="region of interest" description="Disordered" evidence="4">
    <location>
        <begin position="214"/>
        <end position="282"/>
    </location>
</feature>
<dbReference type="GO" id="GO:0005737">
    <property type="term" value="C:cytoplasm"/>
    <property type="evidence" value="ECO:0007669"/>
    <property type="project" value="TreeGrafter"/>
</dbReference>
<dbReference type="PRINTS" id="PR00689">
    <property type="entry name" value="ACOABINDINGP"/>
</dbReference>
<feature type="domain" description="ACB" evidence="6">
    <location>
        <begin position="12"/>
        <end position="101"/>
    </location>
</feature>
<dbReference type="PANTHER" id="PTHR23310">
    <property type="entry name" value="ACYL-COA-BINDING PROTEIN, ACBP"/>
    <property type="match status" value="1"/>
</dbReference>
<feature type="compositionally biased region" description="Basic and acidic residues" evidence="4">
    <location>
        <begin position="231"/>
        <end position="243"/>
    </location>
</feature>
<dbReference type="AlphaFoldDB" id="A0A6J2VDT4"/>
<organism evidence="7 8">
    <name type="scientific">Chanos chanos</name>
    <name type="common">Milkfish</name>
    <name type="synonym">Mugil chanos</name>
    <dbReference type="NCBI Taxonomy" id="29144"/>
    <lineage>
        <taxon>Eukaryota</taxon>
        <taxon>Metazoa</taxon>
        <taxon>Chordata</taxon>
        <taxon>Craniata</taxon>
        <taxon>Vertebrata</taxon>
        <taxon>Euteleostomi</taxon>
        <taxon>Actinopterygii</taxon>
        <taxon>Neopterygii</taxon>
        <taxon>Teleostei</taxon>
        <taxon>Ostariophysi</taxon>
        <taxon>Gonorynchiformes</taxon>
        <taxon>Chanidae</taxon>
        <taxon>Chanos</taxon>
    </lineage>
</organism>
<evidence type="ECO:0000313" key="7">
    <source>
        <dbReference type="Proteomes" id="UP000504632"/>
    </source>
</evidence>
<keyword evidence="5" id="KW-1133">Transmembrane helix</keyword>
<dbReference type="CTD" id="79777"/>
<keyword evidence="3" id="KW-0446">Lipid-binding</keyword>
<dbReference type="Pfam" id="PF00887">
    <property type="entry name" value="ACBP"/>
    <property type="match status" value="1"/>
</dbReference>
<keyword evidence="7" id="KW-1185">Reference proteome</keyword>
<feature type="transmembrane region" description="Helical" evidence="5">
    <location>
        <begin position="350"/>
        <end position="370"/>
    </location>
</feature>